<evidence type="ECO:0000256" key="2">
    <source>
        <dbReference type="ARBA" id="ARBA00022676"/>
    </source>
</evidence>
<protein>
    <submittedName>
        <fullName evidence="10">Bacterial dolichol-phosphate mannose synthase-like protein</fullName>
    </submittedName>
</protein>
<dbReference type="InterPro" id="IPR050256">
    <property type="entry name" value="Glycosyltransferase_2"/>
</dbReference>
<evidence type="ECO:0000313" key="11">
    <source>
        <dbReference type="Proteomes" id="UP000269352"/>
    </source>
</evidence>
<evidence type="ECO:0000256" key="6">
    <source>
        <dbReference type="ARBA" id="ARBA00022989"/>
    </source>
</evidence>
<dbReference type="PANTHER" id="PTHR48090">
    <property type="entry name" value="UNDECAPRENYL-PHOSPHATE 4-DEOXY-4-FORMAMIDO-L-ARABINOSE TRANSFERASE-RELATED"/>
    <property type="match status" value="1"/>
</dbReference>
<dbReference type="GO" id="GO:0099621">
    <property type="term" value="F:undecaprenyl-phosphate 4-deoxy-4-formamido-L-arabinose transferase activity"/>
    <property type="evidence" value="ECO:0007669"/>
    <property type="project" value="TreeGrafter"/>
</dbReference>
<keyword evidence="2" id="KW-0328">Glycosyltransferase</keyword>
<evidence type="ECO:0000256" key="1">
    <source>
        <dbReference type="ARBA" id="ARBA00022475"/>
    </source>
</evidence>
<feature type="transmembrane region" description="Helical" evidence="8">
    <location>
        <begin position="230"/>
        <end position="251"/>
    </location>
</feature>
<keyword evidence="7 8" id="KW-0472">Membrane</keyword>
<dbReference type="Pfam" id="PF00535">
    <property type="entry name" value="Glycos_transf_2"/>
    <property type="match status" value="1"/>
</dbReference>
<comment type="caution">
    <text evidence="10">The sequence shown here is derived from an EMBL/GenBank/DDBJ whole genome shotgun (WGS) entry which is preliminary data.</text>
</comment>
<keyword evidence="11" id="KW-1185">Reference proteome</keyword>
<evidence type="ECO:0000256" key="8">
    <source>
        <dbReference type="SAM" id="Phobius"/>
    </source>
</evidence>
<evidence type="ECO:0000256" key="7">
    <source>
        <dbReference type="ARBA" id="ARBA00023136"/>
    </source>
</evidence>
<evidence type="ECO:0000259" key="9">
    <source>
        <dbReference type="Pfam" id="PF00535"/>
    </source>
</evidence>
<evidence type="ECO:0000313" key="10">
    <source>
        <dbReference type="EMBL" id="GBR74232.1"/>
    </source>
</evidence>
<evidence type="ECO:0000256" key="5">
    <source>
        <dbReference type="ARBA" id="ARBA00022985"/>
    </source>
</evidence>
<dbReference type="GO" id="GO:0005886">
    <property type="term" value="C:plasma membrane"/>
    <property type="evidence" value="ECO:0007669"/>
    <property type="project" value="TreeGrafter"/>
</dbReference>
<reference evidence="10 11" key="1">
    <citation type="journal article" date="2019" name="ISME J.">
        <title>Genome analyses of uncultured TG2/ZB3 bacteria in 'Margulisbacteria' specifically attached to ectosymbiotic spirochetes of protists in the termite gut.</title>
        <authorList>
            <person name="Utami Y.D."/>
            <person name="Kuwahara H."/>
            <person name="Igai K."/>
            <person name="Murakami T."/>
            <person name="Sugaya K."/>
            <person name="Morikawa T."/>
            <person name="Nagura Y."/>
            <person name="Yuki M."/>
            <person name="Deevong P."/>
            <person name="Inoue T."/>
            <person name="Kihara K."/>
            <person name="Lo N."/>
            <person name="Yamada A."/>
            <person name="Ohkuma M."/>
            <person name="Hongoh Y."/>
        </authorList>
    </citation>
    <scope>NUCLEOTIDE SEQUENCE [LARGE SCALE GENOMIC DNA]</scope>
    <source>
        <strain evidence="10">NkOx7-01</strain>
    </source>
</reference>
<name>A0A388TCL7_TERA1</name>
<dbReference type="Proteomes" id="UP000269352">
    <property type="component" value="Unassembled WGS sequence"/>
</dbReference>
<keyword evidence="1" id="KW-1003">Cell membrane</keyword>
<feature type="domain" description="Glycosyltransferase 2-like" evidence="9">
    <location>
        <begin position="7"/>
        <end position="168"/>
    </location>
</feature>
<sequence>MIRPKISFVIPCYGSENTIEKVVADIFAVMAQRSYAFELILVNDASKDRVWNKIERLTAKHKNIMGISLAKNFGQHAALMAGYARVSGDIVISLDDDGQHPPAEIFALIDKLNEGYDVVFSAYAKKQHNIFRNIGSKLNDYMAEILIGKPQHIQIYSYYAVRRFIINEIVKYRGPYPYITGLLFRVTSNMANVTIGHQKRAAGNSGYSFPKLLELWLNGFTAFSIKPLRIASLIGLTLSGFSVFYIIYLVWEYFRDPQMVIGYTSIMAGIIFIGGITMSMLGLIGEYIGRIYISLNNAPQYVVKTILNK</sequence>
<dbReference type="InterPro" id="IPR001173">
    <property type="entry name" value="Glyco_trans_2-like"/>
</dbReference>
<proteinExistence type="predicted"/>
<organism evidence="10 11">
    <name type="scientific">Termititenax aidoneus</name>
    <dbReference type="NCBI Taxonomy" id="2218524"/>
    <lineage>
        <taxon>Bacteria</taxon>
        <taxon>Bacillati</taxon>
        <taxon>Candidatus Margulisiibacteriota</taxon>
        <taxon>Candidatus Termititenacia</taxon>
        <taxon>Candidatus Termititenacales</taxon>
        <taxon>Candidatus Termititenacaceae</taxon>
        <taxon>Candidatus Termititenax</taxon>
    </lineage>
</organism>
<dbReference type="GO" id="GO:0009103">
    <property type="term" value="P:lipopolysaccharide biosynthetic process"/>
    <property type="evidence" value="ECO:0007669"/>
    <property type="project" value="UniProtKB-KW"/>
</dbReference>
<gene>
    <name evidence="10" type="ORF">NO1_1444</name>
</gene>
<dbReference type="SUPFAM" id="SSF53448">
    <property type="entry name" value="Nucleotide-diphospho-sugar transferases"/>
    <property type="match status" value="1"/>
</dbReference>
<evidence type="ECO:0000256" key="3">
    <source>
        <dbReference type="ARBA" id="ARBA00022679"/>
    </source>
</evidence>
<keyword evidence="4 8" id="KW-0812">Transmembrane</keyword>
<keyword evidence="6 8" id="KW-1133">Transmembrane helix</keyword>
<keyword evidence="3" id="KW-0808">Transferase</keyword>
<dbReference type="Gene3D" id="3.90.550.10">
    <property type="entry name" value="Spore Coat Polysaccharide Biosynthesis Protein SpsA, Chain A"/>
    <property type="match status" value="1"/>
</dbReference>
<dbReference type="CDD" id="cd04187">
    <property type="entry name" value="DPM1_like_bac"/>
    <property type="match status" value="1"/>
</dbReference>
<keyword evidence="5" id="KW-0448">Lipopolysaccharide biosynthesis</keyword>
<accession>A0A388TCL7</accession>
<dbReference type="InterPro" id="IPR029044">
    <property type="entry name" value="Nucleotide-diphossugar_trans"/>
</dbReference>
<feature type="transmembrane region" description="Helical" evidence="8">
    <location>
        <begin position="263"/>
        <end position="284"/>
    </location>
</feature>
<dbReference type="PANTHER" id="PTHR48090:SF3">
    <property type="entry name" value="UNDECAPRENYL-PHOSPHATE 4-DEOXY-4-FORMAMIDO-L-ARABINOSE TRANSFERASE"/>
    <property type="match status" value="1"/>
</dbReference>
<evidence type="ECO:0000256" key="4">
    <source>
        <dbReference type="ARBA" id="ARBA00022692"/>
    </source>
</evidence>
<dbReference type="EMBL" id="BGZN01000035">
    <property type="protein sequence ID" value="GBR74232.1"/>
    <property type="molecule type" value="Genomic_DNA"/>
</dbReference>
<dbReference type="AlphaFoldDB" id="A0A388TCL7"/>